<reference evidence="1 2" key="1">
    <citation type="submission" date="2016-11" db="EMBL/GenBank/DDBJ databases">
        <title>Draft Genome Sequences of Nine Cyanobacterial Strains from Diverse Habitats.</title>
        <authorList>
            <person name="Zhu T."/>
            <person name="Hou S."/>
            <person name="Lu X."/>
            <person name="Hess W.R."/>
        </authorList>
    </citation>
    <scope>NUCLEOTIDE SEQUENCE [LARGE SCALE GENOMIC DNA]</scope>
    <source>
        <strain evidence="1 2">IAM M-71</strain>
    </source>
</reference>
<dbReference type="PANTHER" id="PTHR37833">
    <property type="entry name" value="LIPOPROTEIN-RELATED"/>
    <property type="match status" value="1"/>
</dbReference>
<evidence type="ECO:0008006" key="3">
    <source>
        <dbReference type="Google" id="ProtNLM"/>
    </source>
</evidence>
<dbReference type="Pfam" id="PF07610">
    <property type="entry name" value="DUF1573"/>
    <property type="match status" value="1"/>
</dbReference>
<evidence type="ECO:0000313" key="1">
    <source>
        <dbReference type="EMBL" id="OKH40874.1"/>
    </source>
</evidence>
<proteinExistence type="predicted"/>
<comment type="caution">
    <text evidence="1">The sequence shown here is derived from an EMBL/GenBank/DDBJ whole genome shotgun (WGS) entry which is preliminary data.</text>
</comment>
<dbReference type="OrthoDB" id="826619at2"/>
<dbReference type="STRING" id="454136.NIES2119_00750"/>
<evidence type="ECO:0000313" key="2">
    <source>
        <dbReference type="Proteomes" id="UP000185860"/>
    </source>
</evidence>
<protein>
    <recommendedName>
        <fullName evidence="3">DUF1573 domain-containing protein</fullName>
    </recommendedName>
</protein>
<accession>A0A1U7ITR5</accession>
<dbReference type="EMBL" id="MRCE01000001">
    <property type="protein sequence ID" value="OKH40874.1"/>
    <property type="molecule type" value="Genomic_DNA"/>
</dbReference>
<dbReference type="RefSeq" id="WP_073591548.1">
    <property type="nucleotide sequence ID" value="NZ_MRCE01000001.1"/>
</dbReference>
<dbReference type="InterPro" id="IPR011467">
    <property type="entry name" value="DUF1573"/>
</dbReference>
<organism evidence="1 2">
    <name type="scientific">[Phormidium ambiguum] IAM M-71</name>
    <dbReference type="NCBI Taxonomy" id="454136"/>
    <lineage>
        <taxon>Bacteria</taxon>
        <taxon>Bacillati</taxon>
        <taxon>Cyanobacteriota</taxon>
        <taxon>Cyanophyceae</taxon>
        <taxon>Oscillatoriophycideae</taxon>
        <taxon>Aerosakkonematales</taxon>
        <taxon>Aerosakkonemataceae</taxon>
        <taxon>Floridanema</taxon>
    </lineage>
</organism>
<sequence>MELKIGVISSVLVALPLSIWLATRSPQVADIDVITTYDFGVVDKGKVAVVNLPVRNLGNAPLKVEGISTSCGCTTAKLSSMIIPAGGEANLRIEYDSNAHEADRGALERYVFIASNDPKDSDLQIKFSVVVRVNKSN</sequence>
<gene>
    <name evidence="1" type="ORF">NIES2119_00750</name>
</gene>
<name>A0A1U7ITR5_9CYAN</name>
<dbReference type="PANTHER" id="PTHR37833:SF1">
    <property type="entry name" value="SIGNAL PEPTIDE PROTEIN"/>
    <property type="match status" value="1"/>
</dbReference>
<dbReference type="InterPro" id="IPR013783">
    <property type="entry name" value="Ig-like_fold"/>
</dbReference>
<dbReference type="Gene3D" id="2.60.40.10">
    <property type="entry name" value="Immunoglobulins"/>
    <property type="match status" value="1"/>
</dbReference>
<dbReference type="Proteomes" id="UP000185860">
    <property type="component" value="Unassembled WGS sequence"/>
</dbReference>
<dbReference type="AlphaFoldDB" id="A0A1U7ITR5"/>